<evidence type="ECO:0000256" key="3">
    <source>
        <dbReference type="ARBA" id="ARBA00022692"/>
    </source>
</evidence>
<organism evidence="11">
    <name type="scientific">Panicum hallii</name>
    <dbReference type="NCBI Taxonomy" id="206008"/>
    <lineage>
        <taxon>Eukaryota</taxon>
        <taxon>Viridiplantae</taxon>
        <taxon>Streptophyta</taxon>
        <taxon>Embryophyta</taxon>
        <taxon>Tracheophyta</taxon>
        <taxon>Spermatophyta</taxon>
        <taxon>Magnoliopsida</taxon>
        <taxon>Liliopsida</taxon>
        <taxon>Poales</taxon>
        <taxon>Poaceae</taxon>
        <taxon>PACMAD clade</taxon>
        <taxon>Panicoideae</taxon>
        <taxon>Panicodae</taxon>
        <taxon>Paniceae</taxon>
        <taxon>Panicinae</taxon>
        <taxon>Panicum</taxon>
        <taxon>Panicum sect. Panicum</taxon>
    </lineage>
</organism>
<dbReference type="InterPro" id="IPR003439">
    <property type="entry name" value="ABC_transporter-like_ATP-bd"/>
</dbReference>
<feature type="transmembrane region" description="Helical" evidence="6">
    <location>
        <begin position="254"/>
        <end position="281"/>
    </location>
</feature>
<dbReference type="GO" id="GO:0016887">
    <property type="term" value="F:ATP hydrolysis activity"/>
    <property type="evidence" value="ECO:0007669"/>
    <property type="project" value="InterPro"/>
</dbReference>
<feature type="transmembrane region" description="Helical" evidence="6">
    <location>
        <begin position="361"/>
        <end position="382"/>
    </location>
</feature>
<keyword evidence="3 6" id="KW-0812">Transmembrane</keyword>
<evidence type="ECO:0000256" key="1">
    <source>
        <dbReference type="ARBA" id="ARBA00004141"/>
    </source>
</evidence>
<dbReference type="PANTHER" id="PTHR19241">
    <property type="entry name" value="ATP-BINDING CASSETTE TRANSPORTER"/>
    <property type="match status" value="1"/>
</dbReference>
<feature type="transmembrane region" description="Helical" evidence="6">
    <location>
        <begin position="335"/>
        <end position="354"/>
    </location>
</feature>
<dbReference type="Pfam" id="PF19055">
    <property type="entry name" value="ABC2_membrane_7"/>
    <property type="match status" value="1"/>
</dbReference>
<feature type="transmembrane region" description="Helical" evidence="6">
    <location>
        <begin position="444"/>
        <end position="470"/>
    </location>
</feature>
<dbReference type="Pfam" id="PF08370">
    <property type="entry name" value="PDR_assoc"/>
    <property type="match status" value="1"/>
</dbReference>
<feature type="domain" description="ABC transporter family G" evidence="10">
    <location>
        <begin position="81"/>
        <end position="134"/>
    </location>
</feature>
<evidence type="ECO:0000256" key="4">
    <source>
        <dbReference type="ARBA" id="ARBA00022989"/>
    </source>
</evidence>
<dbReference type="Pfam" id="PF00005">
    <property type="entry name" value="ABC_tran"/>
    <property type="match status" value="2"/>
</dbReference>
<feature type="domain" description="ABC transporter" evidence="7">
    <location>
        <begin position="556"/>
        <end position="624"/>
    </location>
</feature>
<evidence type="ECO:0000259" key="9">
    <source>
        <dbReference type="Pfam" id="PF08370"/>
    </source>
</evidence>
<feature type="transmembrane region" description="Helical" evidence="6">
    <location>
        <begin position="293"/>
        <end position="323"/>
    </location>
</feature>
<dbReference type="Proteomes" id="UP000243499">
    <property type="component" value="Chromosome 5"/>
</dbReference>
<dbReference type="InterPro" id="IPR013581">
    <property type="entry name" value="PDR_assoc"/>
</dbReference>
<dbReference type="Gramene" id="PVH38525">
    <property type="protein sequence ID" value="PVH38525"/>
    <property type="gene ID" value="PAHAL_5G278200"/>
</dbReference>
<comment type="subcellular location">
    <subcellularLocation>
        <location evidence="1">Membrane</location>
        <topology evidence="1">Multi-pass membrane protein</topology>
    </subcellularLocation>
</comment>
<dbReference type="Gene3D" id="3.40.50.300">
    <property type="entry name" value="P-loop containing nucleotide triphosphate hydrolases"/>
    <property type="match status" value="2"/>
</dbReference>
<gene>
    <name evidence="11" type="ORF">PAHAL_5G278200</name>
</gene>
<dbReference type="GO" id="GO:0005524">
    <property type="term" value="F:ATP binding"/>
    <property type="evidence" value="ECO:0007669"/>
    <property type="project" value="InterPro"/>
</dbReference>
<feature type="domain" description="ABC-2 type transporter transmembrane" evidence="8">
    <location>
        <begin position="202"/>
        <end position="412"/>
    </location>
</feature>
<evidence type="ECO:0000256" key="6">
    <source>
        <dbReference type="SAM" id="Phobius"/>
    </source>
</evidence>
<dbReference type="GO" id="GO:0005886">
    <property type="term" value="C:plasma membrane"/>
    <property type="evidence" value="ECO:0007669"/>
    <property type="project" value="UniProtKB-ARBA"/>
</dbReference>
<dbReference type="GO" id="GO:0140359">
    <property type="term" value="F:ABC-type transporter activity"/>
    <property type="evidence" value="ECO:0007669"/>
    <property type="project" value="InterPro"/>
</dbReference>
<keyword evidence="5 6" id="KW-0472">Membrane</keyword>
<evidence type="ECO:0000259" key="10">
    <source>
        <dbReference type="Pfam" id="PF19055"/>
    </source>
</evidence>
<dbReference type="EMBL" id="CM008050">
    <property type="protein sequence ID" value="PVH38525.1"/>
    <property type="molecule type" value="Genomic_DNA"/>
</dbReference>
<evidence type="ECO:0000259" key="7">
    <source>
        <dbReference type="Pfam" id="PF00005"/>
    </source>
</evidence>
<dbReference type="AlphaFoldDB" id="A0A2T8ILH0"/>
<keyword evidence="2" id="KW-0813">Transport</keyword>
<accession>A0A2T8ILH0</accession>
<dbReference type="InterPro" id="IPR013525">
    <property type="entry name" value="ABC2_TM"/>
</dbReference>
<dbReference type="InterPro" id="IPR027417">
    <property type="entry name" value="P-loop_NTPase"/>
</dbReference>
<evidence type="ECO:0000256" key="5">
    <source>
        <dbReference type="ARBA" id="ARBA00023136"/>
    </source>
</evidence>
<feature type="domain" description="Plant PDR ABC transporter associated" evidence="9">
    <location>
        <begin position="417"/>
        <end position="476"/>
    </location>
</feature>
<evidence type="ECO:0000256" key="2">
    <source>
        <dbReference type="ARBA" id="ARBA00022448"/>
    </source>
</evidence>
<keyword evidence="4 6" id="KW-1133">Transmembrane helix</keyword>
<sequence>MQILGLQLCADTMVGNDMARGISGGQRKRVTIGEMLVCPAKVLLMDEISNGLDSSTAFQIVNYLRQLLHVLGGTALISLLQPAPETYVLFDDVLLLSEGHVMYQGPKEEVVEFFESLGFNCPHRKAIADFLLEVTSRKDQKQYWSWDCEPYQYFTVEQFSDAFPTFRAGQIVKKVLEVPFDQNLTSIAALTTSKHGLRKRELFKAVFAREVLFMWRSPSRNIVNFTHMIVKAFVASSIFWHSKMRHDSVTDGGIYLGLFFSVSETMFSSLGDLGAAVMKLLLFFKQRDVFYPVWAYTLSTWIIKIPITFIGVTIWVAMTYYAVGLDPNVGRLFKHYFLLIAVGQMSSSLFRLIAGVTRNMFIANVFSVFLMLILVLLSGFIISSDNLNKFWMLGYWISPLMYAQNAISTTEFTAHRWNKIVPGSTESLGTTVLKSRGLFFEAKWYWIGLGALVGYIFLFNGLCTAAFAYFKSPGRTYSSVPRNAQDIKLEKLRNDAPSKRFHQKIVTDESSSTLNNRRATLPFVPLSLTFENIRYSVDMPKAKKSHGEMNDRFEILKGVSGSFRPGVLTALMGISGAGKTTLMDVLAGRKTGGYTEGTITVSGYPKKQETFSRVFGYCEQSDTFSTFDCS</sequence>
<evidence type="ECO:0008006" key="12">
    <source>
        <dbReference type="Google" id="ProtNLM"/>
    </source>
</evidence>
<name>A0A2T8ILH0_9POAL</name>
<proteinExistence type="predicted"/>
<feature type="transmembrane region" description="Helical" evidence="6">
    <location>
        <begin position="222"/>
        <end position="242"/>
    </location>
</feature>
<protein>
    <recommendedName>
        <fullName evidence="12">ABC transporter domain-containing protein</fullName>
    </recommendedName>
</protein>
<evidence type="ECO:0000259" key="8">
    <source>
        <dbReference type="Pfam" id="PF01061"/>
    </source>
</evidence>
<evidence type="ECO:0000313" key="11">
    <source>
        <dbReference type="EMBL" id="PVH38525.1"/>
    </source>
</evidence>
<feature type="domain" description="ABC transporter" evidence="7">
    <location>
        <begin position="4"/>
        <end position="48"/>
    </location>
</feature>
<dbReference type="SUPFAM" id="SSF52540">
    <property type="entry name" value="P-loop containing nucleoside triphosphate hydrolases"/>
    <property type="match status" value="2"/>
</dbReference>
<dbReference type="InterPro" id="IPR043926">
    <property type="entry name" value="ABCG_dom"/>
</dbReference>
<dbReference type="Pfam" id="PF01061">
    <property type="entry name" value="ABC2_membrane"/>
    <property type="match status" value="1"/>
</dbReference>
<reference evidence="11" key="1">
    <citation type="submission" date="2018-04" db="EMBL/GenBank/DDBJ databases">
        <title>WGS assembly of Panicum hallii.</title>
        <authorList>
            <person name="Lovell J."/>
            <person name="Jenkins J."/>
            <person name="Lowry D."/>
            <person name="Mamidi S."/>
            <person name="Sreedasyam A."/>
            <person name="Weng X."/>
            <person name="Barry K."/>
            <person name="Bonette J."/>
            <person name="Campitelli B."/>
            <person name="Daum C."/>
            <person name="Gordon S."/>
            <person name="Gould B."/>
            <person name="Lipzen A."/>
            <person name="Macqueen A."/>
            <person name="Palacio-Mejia J."/>
            <person name="Plott C."/>
            <person name="Shakirov E."/>
            <person name="Shu S."/>
            <person name="Yoshinaga Y."/>
            <person name="Zane M."/>
            <person name="Rokhsar D."/>
            <person name="Grimwood J."/>
            <person name="Schmutz J."/>
            <person name="Juenger T."/>
        </authorList>
    </citation>
    <scope>NUCLEOTIDE SEQUENCE [LARGE SCALE GENOMIC DNA]</scope>
    <source>
        <strain evidence="11">FIL2</strain>
    </source>
</reference>